<organism evidence="1 2">
    <name type="scientific">Olsenella profusa</name>
    <dbReference type="NCBI Taxonomy" id="138595"/>
    <lineage>
        <taxon>Bacteria</taxon>
        <taxon>Bacillati</taxon>
        <taxon>Actinomycetota</taxon>
        <taxon>Coriobacteriia</taxon>
        <taxon>Coriobacteriales</taxon>
        <taxon>Atopobiaceae</taxon>
        <taxon>Olsenella</taxon>
    </lineage>
</organism>
<reference evidence="1 2" key="1">
    <citation type="journal article" date="2021" name="Sci. Rep.">
        <title>The distribution of antibiotic resistance genes in chicken gut microbiota commensals.</title>
        <authorList>
            <person name="Juricova H."/>
            <person name="Matiasovicova J."/>
            <person name="Kubasova T."/>
            <person name="Cejkova D."/>
            <person name="Rychlik I."/>
        </authorList>
    </citation>
    <scope>NUCLEOTIDE SEQUENCE [LARGE SCALE GENOMIC DNA]</scope>
    <source>
        <strain evidence="1 2">An794</strain>
    </source>
</reference>
<dbReference type="InterPro" id="IPR023198">
    <property type="entry name" value="PGP-like_dom2"/>
</dbReference>
<sequence>MPDAVIFDMDGTLIDTERVSQTAWRRAAADLGLEVPERIWNAFVGCSLPNARKMVNDEFGDPALTDRLFTHQHELFFQIEDEELTPCTGALEALRTLTEAGLTVALATSTSREHALPQMERFGMAPYFTSMTFGDEITRAKPEPDIYLEAARRLGLDPTLCAAVEDSVNGARAALAAGMATYLVPEWATPTDDLRAGCAAILDSLLELPAVILGDGEQARPSGE</sequence>
<dbReference type="Gene3D" id="1.10.150.240">
    <property type="entry name" value="Putative phosphatase, domain 2"/>
    <property type="match status" value="1"/>
</dbReference>
<dbReference type="Pfam" id="PF00702">
    <property type="entry name" value="Hydrolase"/>
    <property type="match status" value="1"/>
</dbReference>
<dbReference type="Gene3D" id="3.40.50.1000">
    <property type="entry name" value="HAD superfamily/HAD-like"/>
    <property type="match status" value="1"/>
</dbReference>
<dbReference type="PANTHER" id="PTHR18901:SF38">
    <property type="entry name" value="PSEUDOURIDINE-5'-PHOSPHATASE"/>
    <property type="match status" value="1"/>
</dbReference>
<proteinExistence type="predicted"/>
<dbReference type="EMBL" id="JACSNQ010000030">
    <property type="protein sequence ID" value="MBM6775653.1"/>
    <property type="molecule type" value="Genomic_DNA"/>
</dbReference>
<comment type="caution">
    <text evidence="1">The sequence shown here is derived from an EMBL/GenBank/DDBJ whole genome shotgun (WGS) entry which is preliminary data.</text>
</comment>
<dbReference type="SFLD" id="SFLDS00003">
    <property type="entry name" value="Haloacid_Dehalogenase"/>
    <property type="match status" value="1"/>
</dbReference>
<evidence type="ECO:0000313" key="2">
    <source>
        <dbReference type="Proteomes" id="UP000712527"/>
    </source>
</evidence>
<dbReference type="PRINTS" id="PR00413">
    <property type="entry name" value="HADHALOGNASE"/>
</dbReference>
<protein>
    <submittedName>
        <fullName evidence="1">HAD family phosphatase</fullName>
    </submittedName>
</protein>
<evidence type="ECO:0000313" key="1">
    <source>
        <dbReference type="EMBL" id="MBM6775653.1"/>
    </source>
</evidence>
<dbReference type="SFLD" id="SFLDG01135">
    <property type="entry name" value="C1.5.6:_HAD__Beta-PGM__Phospha"/>
    <property type="match status" value="1"/>
</dbReference>
<dbReference type="InterPro" id="IPR036412">
    <property type="entry name" value="HAD-like_sf"/>
</dbReference>
<dbReference type="NCBIfam" id="TIGR01509">
    <property type="entry name" value="HAD-SF-IA-v3"/>
    <property type="match status" value="1"/>
</dbReference>
<dbReference type="Proteomes" id="UP000712527">
    <property type="component" value="Unassembled WGS sequence"/>
</dbReference>
<dbReference type="SFLD" id="SFLDG01129">
    <property type="entry name" value="C1.5:_HAD__Beta-PGM__Phosphata"/>
    <property type="match status" value="1"/>
</dbReference>
<accession>A0ABS2F523</accession>
<dbReference type="PANTHER" id="PTHR18901">
    <property type="entry name" value="2-DEOXYGLUCOSE-6-PHOSPHATE PHOSPHATASE 2"/>
    <property type="match status" value="1"/>
</dbReference>
<dbReference type="InterPro" id="IPR006439">
    <property type="entry name" value="HAD-SF_hydro_IA"/>
</dbReference>
<dbReference type="SUPFAM" id="SSF56784">
    <property type="entry name" value="HAD-like"/>
    <property type="match status" value="1"/>
</dbReference>
<name>A0ABS2F523_9ACTN</name>
<dbReference type="InterPro" id="IPR023214">
    <property type="entry name" value="HAD_sf"/>
</dbReference>
<keyword evidence="2" id="KW-1185">Reference proteome</keyword>
<gene>
    <name evidence="1" type="ORF">H9X80_08900</name>
</gene>